<dbReference type="Proteomes" id="UP000002357">
    <property type="component" value="Chromosome"/>
</dbReference>
<evidence type="ECO:0000313" key="1">
    <source>
        <dbReference type="EMBL" id="EFG06254.1"/>
    </source>
</evidence>
<sequence>MTATLGEDDVRPGGGGVEAELVALATAGATALVQQMIQESWGPARDRLARFFSRGTGEPGAVTAELETSRAELLEARETQDEDIAADVLAEWRIRMRRTLQADPGAAAELRALLDEIVPDPGTAPAVVVRNSITGGTQHGTVVQTGTIGDIHLGGGR</sequence>
<name>E2PYN2_STRCL</name>
<dbReference type="eggNOG" id="ENOG502ZM1K">
    <property type="taxonomic scope" value="Bacteria"/>
</dbReference>
<reference evidence="1 2" key="1">
    <citation type="journal article" date="2010" name="Genome Biol. Evol.">
        <title>The sequence of a 1.8-mb bacterial linear plasmid reveals a rich evolutionary reservoir of secondary metabolic pathways.</title>
        <authorList>
            <person name="Medema M.H."/>
            <person name="Trefzer A."/>
            <person name="Kovalchuk A."/>
            <person name="van den Berg M."/>
            <person name="Mueller U."/>
            <person name="Heijne W."/>
            <person name="Wu L."/>
            <person name="Alam M.T."/>
            <person name="Ronning C.M."/>
            <person name="Nierman W.C."/>
            <person name="Bovenberg R.A.L."/>
            <person name="Breitling R."/>
            <person name="Takano E."/>
        </authorList>
    </citation>
    <scope>NUCLEOTIDE SEQUENCE [LARGE SCALE GENOMIC DNA]</scope>
    <source>
        <strain evidence="2">ATCC 27064 / DSM 738 / JCM 4710 / NBRC 13307 / NCIMB 12785 / NRRL 3585 / VKM Ac-602</strain>
    </source>
</reference>
<dbReference type="EMBL" id="CM000913">
    <property type="protein sequence ID" value="EFG06254.1"/>
    <property type="molecule type" value="Genomic_DNA"/>
</dbReference>
<keyword evidence="2" id="KW-1185">Reference proteome</keyword>
<accession>E2PYN2</accession>
<protein>
    <submittedName>
        <fullName evidence="1">Uncharacterized protein</fullName>
    </submittedName>
</protein>
<gene>
    <name evidence="1" type="ORF">SCLAV_1176</name>
</gene>
<proteinExistence type="predicted"/>
<organism evidence="1 2">
    <name type="scientific">Streptomyces clavuligerus</name>
    <dbReference type="NCBI Taxonomy" id="1901"/>
    <lineage>
        <taxon>Bacteria</taxon>
        <taxon>Bacillati</taxon>
        <taxon>Actinomycetota</taxon>
        <taxon>Actinomycetes</taxon>
        <taxon>Kitasatosporales</taxon>
        <taxon>Streptomycetaceae</taxon>
        <taxon>Streptomyces</taxon>
    </lineage>
</organism>
<dbReference type="STRING" id="1901.BB341_22190"/>
<dbReference type="AlphaFoldDB" id="E2PYN2"/>
<evidence type="ECO:0000313" key="2">
    <source>
        <dbReference type="Proteomes" id="UP000002357"/>
    </source>
</evidence>